<dbReference type="SMART" id="SM01234">
    <property type="entry name" value="Haemolytic"/>
    <property type="match status" value="1"/>
</dbReference>
<protein>
    <recommendedName>
        <fullName evidence="1">Putative membrane protein insertion efficiency factor</fullName>
    </recommendedName>
</protein>
<evidence type="ECO:0000313" key="3">
    <source>
        <dbReference type="Proteomes" id="UP000019276"/>
    </source>
</evidence>
<dbReference type="NCBIfam" id="TIGR00278">
    <property type="entry name" value="membrane protein insertion efficiency factor YidD"/>
    <property type="match status" value="1"/>
</dbReference>
<gene>
    <name evidence="2" type="ORF">DS2_13429</name>
</gene>
<dbReference type="EMBL" id="ARZY01000026">
    <property type="protein sequence ID" value="EWH09272.1"/>
    <property type="molecule type" value="Genomic_DNA"/>
</dbReference>
<evidence type="ECO:0000256" key="1">
    <source>
        <dbReference type="HAMAP-Rule" id="MF_00386"/>
    </source>
</evidence>
<dbReference type="InterPro" id="IPR002696">
    <property type="entry name" value="Membr_insert_effic_factor_YidD"/>
</dbReference>
<comment type="function">
    <text evidence="1">Could be involved in insertion of integral membrane proteins into the membrane.</text>
</comment>
<dbReference type="Pfam" id="PF01809">
    <property type="entry name" value="YidD"/>
    <property type="match status" value="1"/>
</dbReference>
<sequence>MEKNPTSVQKLARKFCYSLVRLYQLTLSPLLGPRCRFHPTCSNYAILAINRHGVRIGGWLTVKRVIKCHPFSSGGYDPVPKSKNKEK</sequence>
<dbReference type="RefSeq" id="WP_081754271.1">
    <property type="nucleotide sequence ID" value="NZ_ARZY01000026.1"/>
</dbReference>
<keyword evidence="1" id="KW-0472">Membrane</keyword>
<comment type="subcellular location">
    <subcellularLocation>
        <location evidence="1">Cell membrane</location>
        <topology evidence="1">Peripheral membrane protein</topology>
        <orientation evidence="1">Cytoplasmic side</orientation>
    </subcellularLocation>
</comment>
<dbReference type="PANTHER" id="PTHR33383:SF1">
    <property type="entry name" value="MEMBRANE PROTEIN INSERTION EFFICIENCY FACTOR-RELATED"/>
    <property type="match status" value="1"/>
</dbReference>
<reference evidence="2 3" key="1">
    <citation type="journal article" date="2014" name="Genome Announc.">
        <title>Draft Genome Sequence of the Agar-Degrading Bacterium Catenovulum sp. Strain DS-2, Isolated from Intestines of Haliotis diversicolor.</title>
        <authorList>
            <person name="Shan D."/>
            <person name="Li X."/>
            <person name="Gu Z."/>
            <person name="Wei G."/>
            <person name="Gao Z."/>
            <person name="Shao Z."/>
        </authorList>
    </citation>
    <scope>NUCLEOTIDE SEQUENCE [LARGE SCALE GENOMIC DNA]</scope>
    <source>
        <strain evidence="2 3">DS-2</strain>
    </source>
</reference>
<dbReference type="PANTHER" id="PTHR33383">
    <property type="entry name" value="MEMBRANE PROTEIN INSERTION EFFICIENCY FACTOR-RELATED"/>
    <property type="match status" value="1"/>
</dbReference>
<organism evidence="2 3">
    <name type="scientific">Catenovulum agarivorans DS-2</name>
    <dbReference type="NCBI Taxonomy" id="1328313"/>
    <lineage>
        <taxon>Bacteria</taxon>
        <taxon>Pseudomonadati</taxon>
        <taxon>Pseudomonadota</taxon>
        <taxon>Gammaproteobacteria</taxon>
        <taxon>Alteromonadales</taxon>
        <taxon>Alteromonadaceae</taxon>
        <taxon>Catenovulum</taxon>
    </lineage>
</organism>
<dbReference type="HAMAP" id="MF_00386">
    <property type="entry name" value="UPF0161_YidD"/>
    <property type="match status" value="1"/>
</dbReference>
<name>W7QJY2_9ALTE</name>
<accession>W7QJY2</accession>
<dbReference type="GO" id="GO:0005886">
    <property type="term" value="C:plasma membrane"/>
    <property type="evidence" value="ECO:0007669"/>
    <property type="project" value="UniProtKB-SubCell"/>
</dbReference>
<comment type="caution">
    <text evidence="2">The sequence shown here is derived from an EMBL/GenBank/DDBJ whole genome shotgun (WGS) entry which is preliminary data.</text>
</comment>
<comment type="similarity">
    <text evidence="1">Belongs to the UPF0161 family.</text>
</comment>
<dbReference type="AlphaFoldDB" id="W7QJY2"/>
<dbReference type="Proteomes" id="UP000019276">
    <property type="component" value="Unassembled WGS sequence"/>
</dbReference>
<keyword evidence="1" id="KW-1003">Cell membrane</keyword>
<evidence type="ECO:0000313" key="2">
    <source>
        <dbReference type="EMBL" id="EWH09272.1"/>
    </source>
</evidence>
<dbReference type="eggNOG" id="COG0759">
    <property type="taxonomic scope" value="Bacteria"/>
</dbReference>
<dbReference type="STRING" id="1328313.DS2_13429"/>
<proteinExistence type="inferred from homology"/>
<dbReference type="OrthoDB" id="9801753at2"/>
<dbReference type="PATRIC" id="fig|1328313.3.peg.2743"/>
<keyword evidence="3" id="KW-1185">Reference proteome</keyword>